<evidence type="ECO:0000313" key="2">
    <source>
        <dbReference type="Proteomes" id="UP000094147"/>
    </source>
</evidence>
<dbReference type="InterPro" id="IPR006905">
    <property type="entry name" value="Flavin_halogenase"/>
</dbReference>
<sequence>MNRPSPDYDVIIIGAGPAGSLASSLLVQQGYSALVIEKETFPRFSIGESLLPQSMIYLEEAKMLKAVEEAAESLGFQYKNGAAFIANDQYSDFNFSEKFSAGPGHTYQVKRAHFDQLLANEAENQGADFKFGCLLTSLQLEPEPVLTIQTEKGISEQLTARFILDASGFARVLPRLLDLSQPSDFPVRSSVFCHIKDNISDTDYDRNKILIETHPELDDVWFWLIPFSDGTSSLGCVAKPEYFEQLTTADTPEALLDQAIAETSRFQTLLASSTKTSDTRQVTGFSSNVKQLYGRNFALLGNAGEFLDPIFSSGVTIAFKSAKLATDILNKQFTNQPYCWQTEFAEPLQQGVNTFKAFVNSWYQGDFQNIIHFKDAPTEVREMICSILAGYAWDKDNPFVQQPERRLQVVGGLCAS</sequence>
<dbReference type="AlphaFoldDB" id="A0A1B3BDZ2"/>
<proteinExistence type="predicted"/>
<dbReference type="InterPro" id="IPR050816">
    <property type="entry name" value="Flavin-dep_Halogenase_NPB"/>
</dbReference>
<dbReference type="Pfam" id="PF04820">
    <property type="entry name" value="Trp_halogenase"/>
    <property type="match status" value="2"/>
</dbReference>
<dbReference type="PATRIC" id="fig|1144748.3.peg.2299"/>
<evidence type="ECO:0000313" key="1">
    <source>
        <dbReference type="EMBL" id="AOE50983.1"/>
    </source>
</evidence>
<dbReference type="SUPFAM" id="SSF51905">
    <property type="entry name" value="FAD/NAD(P)-binding domain"/>
    <property type="match status" value="1"/>
</dbReference>
<dbReference type="PANTHER" id="PTHR43747">
    <property type="entry name" value="FAD-BINDING PROTEIN"/>
    <property type="match status" value="1"/>
</dbReference>
<gene>
    <name evidence="1" type="ORF">KS2013_2279</name>
</gene>
<dbReference type="Proteomes" id="UP000094147">
    <property type="component" value="Chromosome"/>
</dbReference>
<dbReference type="InterPro" id="IPR036188">
    <property type="entry name" value="FAD/NAD-bd_sf"/>
</dbReference>
<dbReference type="GO" id="GO:0004497">
    <property type="term" value="F:monooxygenase activity"/>
    <property type="evidence" value="ECO:0007669"/>
    <property type="project" value="InterPro"/>
</dbReference>
<dbReference type="PANTHER" id="PTHR43747:SF1">
    <property type="entry name" value="SLR1998 PROTEIN"/>
    <property type="match status" value="1"/>
</dbReference>
<dbReference type="KEGG" id="ksd:KS2013_2279"/>
<protein>
    <submittedName>
        <fullName evidence="1">Tryptophan halogenase</fullName>
    </submittedName>
</protein>
<reference evidence="2" key="1">
    <citation type="submission" date="2015-08" db="EMBL/GenBank/DDBJ databases">
        <authorList>
            <person name="Kim K.M."/>
        </authorList>
    </citation>
    <scope>NUCLEOTIDE SEQUENCE [LARGE SCALE GENOMIC DNA]</scope>
    <source>
        <strain evidence="2">KCTC 23892</strain>
    </source>
</reference>
<dbReference type="OrthoDB" id="103324at2"/>
<dbReference type="EMBL" id="CP012418">
    <property type="protein sequence ID" value="AOE50983.1"/>
    <property type="molecule type" value="Genomic_DNA"/>
</dbReference>
<accession>A0A1B3BDZ2</accession>
<keyword evidence="2" id="KW-1185">Reference proteome</keyword>
<dbReference type="STRING" id="1144748.KS2013_2279"/>
<organism evidence="1 2">
    <name type="scientific">Kangiella sediminilitoris</name>
    <dbReference type="NCBI Taxonomy" id="1144748"/>
    <lineage>
        <taxon>Bacteria</taxon>
        <taxon>Pseudomonadati</taxon>
        <taxon>Pseudomonadota</taxon>
        <taxon>Gammaproteobacteria</taxon>
        <taxon>Kangiellales</taxon>
        <taxon>Kangiellaceae</taxon>
        <taxon>Kangiella</taxon>
    </lineage>
</organism>
<name>A0A1B3BDZ2_9GAMM</name>
<dbReference type="Gene3D" id="3.50.50.60">
    <property type="entry name" value="FAD/NAD(P)-binding domain"/>
    <property type="match status" value="1"/>
</dbReference>
<dbReference type="RefSeq" id="WP_068994063.1">
    <property type="nucleotide sequence ID" value="NZ_CP012418.1"/>
</dbReference>